<evidence type="ECO:0000313" key="2">
    <source>
        <dbReference type="Proteomes" id="UP000737555"/>
    </source>
</evidence>
<evidence type="ECO:0000313" key="1">
    <source>
        <dbReference type="EMBL" id="NQS79269.1"/>
    </source>
</evidence>
<sequence>MPGWLTARDPARGLTFYVDPDIPDIIIIITDSGEWYGYSSTTGLVSLDV</sequence>
<gene>
    <name evidence="1" type="ORF">HQQ74_11355</name>
</gene>
<dbReference type="EMBL" id="JABMJE010000267">
    <property type="protein sequence ID" value="NQS79269.1"/>
    <property type="molecule type" value="Genomic_DNA"/>
</dbReference>
<organism evidence="1 2">
    <name type="scientific">Methanoculleus bourgensis</name>
    <dbReference type="NCBI Taxonomy" id="83986"/>
    <lineage>
        <taxon>Archaea</taxon>
        <taxon>Methanobacteriati</taxon>
        <taxon>Methanobacteriota</taxon>
        <taxon>Stenosarchaea group</taxon>
        <taxon>Methanomicrobia</taxon>
        <taxon>Methanomicrobiales</taxon>
        <taxon>Methanomicrobiaceae</taxon>
        <taxon>Methanoculleus</taxon>
    </lineage>
</organism>
<dbReference type="AlphaFoldDB" id="A0A8T7H991"/>
<accession>A0A8T7H991</accession>
<reference evidence="1" key="1">
    <citation type="submission" date="2020-05" db="EMBL/GenBank/DDBJ databases">
        <title>The first insight into the ecology of ammonia-tolerant syntrophic propionate oxidizing bacteria.</title>
        <authorList>
            <person name="Singh A."/>
            <person name="Schnurer A."/>
            <person name="Westerholm M."/>
        </authorList>
    </citation>
    <scope>NUCLEOTIDE SEQUENCE</scope>
    <source>
        <strain evidence="1">MAG54</strain>
    </source>
</reference>
<protein>
    <submittedName>
        <fullName evidence="1">Uncharacterized protein</fullName>
    </submittedName>
</protein>
<comment type="caution">
    <text evidence="1">The sequence shown here is derived from an EMBL/GenBank/DDBJ whole genome shotgun (WGS) entry which is preliminary data.</text>
</comment>
<proteinExistence type="predicted"/>
<name>A0A8T7H991_9EURY</name>
<dbReference type="Proteomes" id="UP000737555">
    <property type="component" value="Unassembled WGS sequence"/>
</dbReference>